<dbReference type="Gene3D" id="1.10.8.710">
    <property type="match status" value="1"/>
</dbReference>
<keyword evidence="15" id="KW-0966">Cell projection</keyword>
<dbReference type="FunFam" id="3.20.180.20:FF:000001">
    <property type="entry name" value="Dynein axonemal heavy chain 5"/>
    <property type="match status" value="1"/>
</dbReference>
<evidence type="ECO:0000256" key="14">
    <source>
        <dbReference type="ARBA" id="ARBA00023212"/>
    </source>
</evidence>
<feature type="coiled-coil region" evidence="16">
    <location>
        <begin position="3507"/>
        <end position="3569"/>
    </location>
</feature>
<evidence type="ECO:0000313" key="20">
    <source>
        <dbReference type="Proteomes" id="UP001283361"/>
    </source>
</evidence>
<dbReference type="FunFam" id="3.40.50.300:FF:000153">
    <property type="entry name" value="Dynein axonemal heavy chain 1"/>
    <property type="match status" value="1"/>
</dbReference>
<dbReference type="FunFam" id="1.20.140.100:FF:000013">
    <property type="entry name" value="Dynein heavy chain 10, axonemal"/>
    <property type="match status" value="1"/>
</dbReference>
<dbReference type="FunFam" id="1.20.920.30:FF:000007">
    <property type="entry name" value="Dynein axonemal heavy chain 10"/>
    <property type="match status" value="1"/>
</dbReference>
<comment type="similarity">
    <text evidence="3">Belongs to the dynein heavy chain family.</text>
</comment>
<feature type="region of interest" description="Disordered" evidence="17">
    <location>
        <begin position="66"/>
        <end position="177"/>
    </location>
</feature>
<feature type="compositionally biased region" description="Basic residues" evidence="17">
    <location>
        <begin position="123"/>
        <end position="132"/>
    </location>
</feature>
<feature type="compositionally biased region" description="Polar residues" evidence="17">
    <location>
        <begin position="269"/>
        <end position="283"/>
    </location>
</feature>
<keyword evidence="14" id="KW-0206">Cytoskeleton</keyword>
<dbReference type="InterPro" id="IPR056759">
    <property type="entry name" value="DYH2-5-8_CC"/>
</dbReference>
<dbReference type="Pfam" id="PF12780">
    <property type="entry name" value="AAA_8"/>
    <property type="match status" value="1"/>
</dbReference>
<dbReference type="Pfam" id="PF18199">
    <property type="entry name" value="Dynein_C"/>
    <property type="match status" value="1"/>
</dbReference>
<dbReference type="Proteomes" id="UP001283361">
    <property type="component" value="Unassembled WGS sequence"/>
</dbReference>
<dbReference type="GO" id="GO:0097729">
    <property type="term" value="C:9+2 motile cilium"/>
    <property type="evidence" value="ECO:0007669"/>
    <property type="project" value="UniProtKB-ARBA"/>
</dbReference>
<dbReference type="InterPro" id="IPR042228">
    <property type="entry name" value="Dynein_linker_3"/>
</dbReference>
<accession>A0AAE1DI72</accession>
<dbReference type="Gene3D" id="1.10.8.1220">
    <property type="match status" value="1"/>
</dbReference>
<feature type="coiled-coil region" evidence="16">
    <location>
        <begin position="972"/>
        <end position="999"/>
    </location>
</feature>
<organism evidence="19 20">
    <name type="scientific">Elysia crispata</name>
    <name type="common">lettuce slug</name>
    <dbReference type="NCBI Taxonomy" id="231223"/>
    <lineage>
        <taxon>Eukaryota</taxon>
        <taxon>Metazoa</taxon>
        <taxon>Spiralia</taxon>
        <taxon>Lophotrochozoa</taxon>
        <taxon>Mollusca</taxon>
        <taxon>Gastropoda</taxon>
        <taxon>Heterobranchia</taxon>
        <taxon>Euthyneura</taxon>
        <taxon>Panpulmonata</taxon>
        <taxon>Sacoglossa</taxon>
        <taxon>Placobranchoidea</taxon>
        <taxon>Plakobranchidae</taxon>
        <taxon>Elysia</taxon>
    </lineage>
</organism>
<dbReference type="SUPFAM" id="SSF52540">
    <property type="entry name" value="P-loop containing nucleoside triphosphate hydrolases"/>
    <property type="match status" value="4"/>
</dbReference>
<dbReference type="InterPro" id="IPR013602">
    <property type="entry name" value="Dynein_heavy_linker"/>
</dbReference>
<dbReference type="InterPro" id="IPR024317">
    <property type="entry name" value="Dynein_heavy_chain_D4_dom"/>
</dbReference>
<dbReference type="InterPro" id="IPR041466">
    <property type="entry name" value="Dynein_AAA5_ext"/>
</dbReference>
<dbReference type="Pfam" id="PF12777">
    <property type="entry name" value="MT"/>
    <property type="match status" value="1"/>
</dbReference>
<evidence type="ECO:0000256" key="4">
    <source>
        <dbReference type="ARBA" id="ARBA00022490"/>
    </source>
</evidence>
<keyword evidence="4" id="KW-0963">Cytoplasm</keyword>
<feature type="compositionally biased region" description="Polar residues" evidence="17">
    <location>
        <begin position="290"/>
        <end position="302"/>
    </location>
</feature>
<evidence type="ECO:0000256" key="11">
    <source>
        <dbReference type="ARBA" id="ARBA00023054"/>
    </source>
</evidence>
<dbReference type="InterPro" id="IPR026983">
    <property type="entry name" value="DHC"/>
</dbReference>
<dbReference type="Pfam" id="PF12781">
    <property type="entry name" value="AAA_9"/>
    <property type="match status" value="1"/>
</dbReference>
<dbReference type="Pfam" id="PF18198">
    <property type="entry name" value="AAA_lid_11"/>
    <property type="match status" value="1"/>
</dbReference>
<feature type="region of interest" description="Disordered" evidence="17">
    <location>
        <begin position="269"/>
        <end position="304"/>
    </location>
</feature>
<dbReference type="FunFam" id="3.40.50.300:FF:001855">
    <property type="entry name" value="Dynein axonemal heavy chain 10"/>
    <property type="match status" value="1"/>
</dbReference>
<evidence type="ECO:0000256" key="17">
    <source>
        <dbReference type="SAM" id="MobiDB-lite"/>
    </source>
</evidence>
<keyword evidence="6" id="KW-0677">Repeat</keyword>
<evidence type="ECO:0000256" key="7">
    <source>
        <dbReference type="ARBA" id="ARBA00022741"/>
    </source>
</evidence>
<comment type="subcellular location">
    <subcellularLocation>
        <location evidence="1">Cell projection</location>
        <location evidence="1">Cilium</location>
        <location evidence="1">Flagellum</location>
    </subcellularLocation>
    <subcellularLocation>
        <location evidence="2">Cytoplasm</location>
        <location evidence="2">Cytoskeleton</location>
        <location evidence="2">Cilium axoneme</location>
    </subcellularLocation>
</comment>
<evidence type="ECO:0000259" key="18">
    <source>
        <dbReference type="SMART" id="SM00382"/>
    </source>
</evidence>
<dbReference type="PANTHER" id="PTHR22878:SF63">
    <property type="entry name" value="DYNEIN AXONEMAL HEAVY CHAIN 10"/>
    <property type="match status" value="1"/>
</dbReference>
<dbReference type="InterPro" id="IPR042222">
    <property type="entry name" value="Dynein_2_N"/>
</dbReference>
<evidence type="ECO:0000256" key="2">
    <source>
        <dbReference type="ARBA" id="ARBA00004430"/>
    </source>
</evidence>
<dbReference type="GO" id="GO:0007018">
    <property type="term" value="P:microtubule-based movement"/>
    <property type="evidence" value="ECO:0007669"/>
    <property type="project" value="InterPro"/>
</dbReference>
<evidence type="ECO:0000256" key="6">
    <source>
        <dbReference type="ARBA" id="ARBA00022737"/>
    </source>
</evidence>
<feature type="domain" description="AAA+ ATPase" evidence="18">
    <location>
        <begin position="3040"/>
        <end position="3197"/>
    </location>
</feature>
<dbReference type="Gene3D" id="1.20.920.30">
    <property type="match status" value="1"/>
</dbReference>
<dbReference type="Gene3D" id="3.10.490.20">
    <property type="match status" value="1"/>
</dbReference>
<dbReference type="InterPro" id="IPR043157">
    <property type="entry name" value="Dynein_AAA1S"/>
</dbReference>
<dbReference type="Pfam" id="PF12775">
    <property type="entry name" value="AAA_7"/>
    <property type="match status" value="1"/>
</dbReference>
<evidence type="ECO:0000256" key="12">
    <source>
        <dbReference type="ARBA" id="ARBA00023069"/>
    </source>
</evidence>
<feature type="compositionally biased region" description="Acidic residues" evidence="17">
    <location>
        <begin position="66"/>
        <end position="92"/>
    </location>
</feature>
<dbReference type="Gene3D" id="3.40.50.300">
    <property type="entry name" value="P-loop containing nucleotide triphosphate hydrolases"/>
    <property type="match status" value="5"/>
</dbReference>
<dbReference type="Pfam" id="PF08393">
    <property type="entry name" value="DHC_N2"/>
    <property type="match status" value="1"/>
</dbReference>
<feature type="compositionally biased region" description="Acidic residues" evidence="17">
    <location>
        <begin position="159"/>
        <end position="174"/>
    </location>
</feature>
<dbReference type="InterPro" id="IPR024743">
    <property type="entry name" value="Dynein_HC_stalk"/>
</dbReference>
<sequence>MDDPRIEWIRDRVHCALDINENEVFEELLEREDGELERRLGKYLNDTPEEGEASILFYKVIKEEEEEVEVECEPEIPDIEEEEDGGEGAEGEGGEKSAEPAEEEVQALPTSDADAEGDSSAASKRKGKKKKSKETPTPDKAEIKPPTPSPAEQKPQEAEAAEEEEEGEEEEEVDSAPKTKIIIQKVWRTYLHMCYEHLPEENADKECIYFLRNTTGMVPLPASLSEAEENMPSYFEYGVLNGHSLIMLEQIISKVYMPLLSYNQHRMANGAESPSSMKPQSRAGSREDTATSIDGQNETSKQAEVVESKSKALLRDEFLINMQKFALAISRTLQQIEGEVRLEVPDYDIPDNIEEVKKDEELLEKIHEKCLDWQKQIQNALELLQQRKQQGNGPLAEIDYWRERNAALSALVEQLKIPRVAHMIDIHIATDGDFEDTQADLNKYYVEAKDNVRFLSTLERHFKNVAHGASFQVVTETIPSMMNALRMVWIISRHYNKDERMVPLMERIAWELAERVAKVINVRELFSFPTEEVKLRTSEAKKMLTTWQDVYKDVRQKIEASGRDQRWEFDRKRLFERTDYMANICQNLYDIAQVLEEFYNIFGPELKAVTGDPERIEEVLLRVDKLVEPIEQLSFNAFSQKDASHWRRIMDTFYKEVTEIENEAKMFIDESFQSLRSAEGAFDMLLNFKHLRSREAINNQMMQKFKDILVQYGKEVDTMDQLFSEFKDLPPLYKNYPPNAGSIFWDRGLFHRIKHTVIRFQSMDEIMASDMGKATRAKYLHTGKAMRGYEDLKYEQWRESVESLLPGLLKRNLLVKKAIQPTAPTTPTPAITASLSAIGDRGEERTSIVEIQGPQREKSAPTEMALQLMNTESKYVVDFDIKLAEIIAETKYMEALGFMVPELARNVALQEEKYIHYVDGLSRMLFRYHALLASLDHAEAALLDDHQRDLRRMLRPGAKRLNWNSLGINDYIAKCESAIAKFESLVNQIQKNARDINQRLSMIEHANMFKAPKPKYPGHLPACKEYFEHIEQERVKDLEIMARKYRAIGPLLTKMEGLVVNTNTGRSPKLARYYAYWERKVFEALTKMISNNLQRFAVSLKTTKPLFQVETLLAPPDVVLHPQANEVYKLTLQCVRDCVEGSKSFVRWMNGSCLECQPQKVEGEDDLFVFSFFTDIAMNPDIIELVQRVQNDIKQTLTTLQRYLTRWKKYRGIWKVDKLAIAEKWLAKNPSSVEFDDRLQYYHKTVDDISNMTDLRDQDCIRLHMGQLARSVIDHAKEWIKTLGKLLQDSAKESLMALHNMLDDKSDDLEQTPSTLDDLKSVLSTISEIKIISLDVMNSIQDIQERYRTLAMYDIPVTEAEQQLQEKLPQIWDDLVLKSKNIDASLVKVKTKFTEITQDQISDFKKALADFADRFLLEGPGAVGDNLDKGVELLKQYKEEVAELEANRQELTNAEKLFELPITLYPELLKVQKEMSGLESIYQIYTDQKLAREQWAETLWANLNVQILQDGIENFLKALRKLPRETKQLTVARNLEDKMKEFRDSLPLFGDLKHEALRERHWKELMTKTGQKFDMNPDTFTLANIFAMELHRYRETIGEIVTCASKEMGIEKGVREVEETWNNMKFSVHAYMKGTSNRGWILGAVDEILQNLDDSSMNLQSMSASRFIGPFLNTVQNWEKSLSHISEVLDVWMVVQRKWMYLEGIFIGGDIRSQLPEEAKKFDQIDKTFKKIMTDTHKTPLIKVSCHATNRLQDLQALSLGLEKCQKSLNDYLDSKRNAFPRFFFISDDELLSILGSSDPECVQEHMIKMYDNIAALKFQKGPSGEMLATGMLSAEKEEMDFRTNVPADGRVEDWMTAVLQEMRTTNRLITKEAIFYYSYKMPRVEWMLQYQGMVCLAGNQVWWTWEVEDVFRKVKKGLKTAMKDYAKRLHKQIDDLVVKVRSPLSKNDRSKFNTVLIIDVHARDIIDCFVRDSIMDAREFEWESQLRFYWVKEPDELVIRQCTGEFGYGYEYMGLNGRLVITPLTDRIYLTLTQALSMYLGGAPAGPAGTGKTETTKDLAKALGLLCVVTNCGEGMDYKAVGKILSGLCQCGAWGCFDEFNRIDVSVLSVISTQLKTIQNALVLHLKRFHLKTIQNALVLHLKRFHLKTIQNALVLHLKRFHFEGQEIDMDSRVGVFITMNPGYAGRTELPESVKALFRPVVVIVPDLQQICEIMLFSEGFLLAKVLAKKMTVLYKLAKEQLSKQYHYDFGLRALKSVLVMAGELKRGSPDLAEDVVLMRALRDMNLPKFVFEDVPLFLGLISDLFPGLDCPRVRYPNFNDAVEQVLEDNGYVLLPHQVDKVVQLYETMLTRHTTMIVGPTGGGKSVVINTLAQAQTKLGINTKLFVINPKDRSVIELYGILDPVTRDWTDGLLSNIFRDINKPTDKIERKYIVYDGDVDALWVENMNSVMDDNRLLTLANGERIRLQKHCAMLFEVYDLQYASPATISRCGMVYVDPKNLGYKPFWQKWVATRPIKQEQDDLNLLYEKYVPSCIDLVVEGVQDGRQGEKMKTIVPLTNLNMVNQLSQMLTCLLTKEVPEPMELEAFFLQALIWSVGAGLLEDGRIKFDGYVKYLASLTQVQEDKYASAGELPGNQTLYEFFYDGEKKQWIPWSKMVPAYVHNPDLKFYEILVPTVDTVRATWLLEMMVNIKRPVVLVGETGTSKTATIANFLRTVDQETHLLLNTNFSSRTTSMDVQRNIESNVEKRTKDTYGPPPGKRLIIFIDDMNMPQVDTYGTQQPIALLKLLLERGGMYDRGKDLNWKNMRDMGYIASMGKAGGGRNETDPRFVSLFSVFNMTFPEAESLFKIYNSILQGHLQPFVKELQDLSSTITNMTMDLYSTIVKELPPTPSKFHYIFNLRDLSRIYNGLCLSTPDRFSKVEQFLRLWRNECLRVISDRLINDTDKDLITKKLSALLEENFKIHTEYTMREPSLFGDFRTALDEGEPRLYEDIQDYEACKAVFQEILEEYNESNTPMNLVLFDDALEHLSRVHRVLRMDRGHALLVGVGGSGKQSLCRLASYAAGNQVFEIMLSRGYNENSFREDLKILYNKLGMENQKVSFLFTDQHVVEEGFLELINNMLTSGMVPALYADDEKEAIIGQLRDEAIKSGCGHARESIWQFFVNKCANNLHIVLAMSPVGDTLRTRCRNFPGTVNNASIDWFFPWPEQALYAVASVFISPDNQLVPDDKREDIVAHVVMVHQSIGAYSKLFLQRLRRNNYVTPKNYLDFINTYLRLLDEQDKFILTQCERLQGGLQKIADASEMLAVLNEKLAVQKVAVTEKTKACEELLEEIASGTKTATEKKAFAEAKGEEIAEQSKVIEVEKKEAEDALAEALPALEAARLALDDLDKSDVTEIRSFAKPPREVQTVCECIVVMKGIREVSWKSAKGMMSEANFLKMLKELDVDNIGQRQIGTIKGLLKDIDMTTDQMKAISRAGAGLLKFVEAVMGYCAVAREIKPKREKVAKLERNYFQAKRDLDKVTKEVNALEAELQELNRKYEEAMAEKKALEEEASIMERRLIAADKLISGLGSEKVRWNIDLEELKKKRIRLLGDCLISSAFLSYVGAFSWEFRNDLVYKDWVNDLKEREVPLSDPFRLEDLLTNDVEVSKWTSEGLPPDELSIQNGILTTRASRFPMCIDPQQQALNWIKKKEEQNNLKVCTFNDPDFLKQLELAIKYGFPFLFQDVDEYIDPVIDNVLEKNIKGGQGREFVMLGDKEVDYDPNFRLYLNTKLANPKYGPNIFGKSMVINYTVTLKGLEDQLLSVIVKFERKELEEQRERLIQETSVNKKLLKDLEDSLLRELAQSQGNMLDNVELVETLEETKTKATEVSEKLKLGAKTATDIEKLRDGYRPAAKRGAILFFVLAEMSSVNTMYQYSLASYLEVFEFSLKKSMPDSILQKRLRNIMDTLTHNIYNYGCTGIFERHKLLFSFQINIKLEQDKKAVSQEELDFFIKGKVALEKSKRKKPFAWFPDEGWEDCNRLATDYPVFSSLLDDIERNEKAWKKWFDHDTPESLTFPMNYEEKLSEFQRLMLLRCFRVDRIYRAVTEYVTKTIGEKYVTPPIISFENVFEQSTPMSPIVFILSPGSDPASDLMKLADRIEFGSNKLKFLSMGQGQEKVALQLLETAISRGQWLMLQNCHLLVRWLRELDKQLEKMTKPHPDFRLWLTTEPTAAFPISILQRSLKVVTEPPNGLKLNMRSTYFKISASALSECEHSAFPALVFTLAFFHAVVQERRKYGKVGWNVSYDFNESDFRVCMQILNTYLTKAVEQGETKIPWNSLKYLIGEVMYGGRAIDNFDRRILNTYMDEYMGDFIFDTFQPFHFYVDNTVDYYIPEDGPRDVYVDYIEELPLANTPEVFGLNPNAEIGYYTQAARDMWSHLVELQPQTGESSSGISRDEFIAQIAQDVLNKLPAEYELDKIRKNLGVDISPTTVVLLQELERINRLIGRMRRSLMTLQRALAGEVGMSSELDDVARSLFNGQIPSIWRRLAPDTLKSLGNWMIHFEARLKQYNTWVNEAEPSVIWLSGLHIPESYLTALVQATCRKNGWPLDKSTLYTAMTQYAHAEDVTERTSSGCFVHGLYLEGAGWDRENMHLVPQRPKQLIQEIPVMKIIPIEAHRLKLQNTFRTPVYMTSQRRNAMGVGLVFEADLATHEHSSHWTLQGVCLILNTD</sequence>
<evidence type="ECO:0000313" key="19">
    <source>
        <dbReference type="EMBL" id="KAK3771452.1"/>
    </source>
</evidence>
<dbReference type="Gene3D" id="6.10.140.1060">
    <property type="match status" value="1"/>
</dbReference>
<dbReference type="Gene3D" id="1.20.1270.280">
    <property type="match status" value="1"/>
</dbReference>
<dbReference type="GO" id="GO:0008569">
    <property type="term" value="F:minus-end-directed microtubule motor activity"/>
    <property type="evidence" value="ECO:0007669"/>
    <property type="project" value="InterPro"/>
</dbReference>
<keyword evidence="9" id="KW-0282">Flagellum</keyword>
<dbReference type="InterPro" id="IPR041658">
    <property type="entry name" value="AAA_lid_11"/>
</dbReference>
<dbReference type="GO" id="GO:0051959">
    <property type="term" value="F:dynein light intermediate chain binding"/>
    <property type="evidence" value="ECO:0007669"/>
    <property type="project" value="InterPro"/>
</dbReference>
<dbReference type="FunFam" id="3.40.50.300:FF:000049">
    <property type="entry name" value="Dynein, axonemal, heavy chain 5"/>
    <property type="match status" value="1"/>
</dbReference>
<dbReference type="FunFam" id="1.10.8.720:FF:000005">
    <property type="entry name" value="Dynein axonemal heavy chain 10"/>
    <property type="match status" value="1"/>
</dbReference>
<reference evidence="19" key="1">
    <citation type="journal article" date="2023" name="G3 (Bethesda)">
        <title>A reference genome for the long-term kleptoplast-retaining sea slug Elysia crispata morphotype clarki.</title>
        <authorList>
            <person name="Eastman K.E."/>
            <person name="Pendleton A.L."/>
            <person name="Shaikh M.A."/>
            <person name="Suttiyut T."/>
            <person name="Ogas R."/>
            <person name="Tomko P."/>
            <person name="Gavelis G."/>
            <person name="Widhalm J.R."/>
            <person name="Wisecaver J.H."/>
        </authorList>
    </citation>
    <scope>NUCLEOTIDE SEQUENCE</scope>
    <source>
        <strain evidence="19">ECLA1</strain>
    </source>
</reference>
<evidence type="ECO:0000256" key="16">
    <source>
        <dbReference type="SAM" id="Coils"/>
    </source>
</evidence>
<dbReference type="Pfam" id="PF03028">
    <property type="entry name" value="Dynein_heavy"/>
    <property type="match status" value="1"/>
</dbReference>
<dbReference type="GO" id="GO:0005858">
    <property type="term" value="C:axonemal dynein complex"/>
    <property type="evidence" value="ECO:0007669"/>
    <property type="project" value="UniProtKB-ARBA"/>
</dbReference>
<dbReference type="EMBL" id="JAWDGP010003738">
    <property type="protein sequence ID" value="KAK3771452.1"/>
    <property type="molecule type" value="Genomic_DNA"/>
</dbReference>
<keyword evidence="7" id="KW-0547">Nucleotide-binding</keyword>
<feature type="coiled-coil region" evidence="16">
    <location>
        <begin position="1427"/>
        <end position="1457"/>
    </location>
</feature>
<dbReference type="Gene3D" id="1.20.58.1120">
    <property type="match status" value="1"/>
</dbReference>
<dbReference type="InterPro" id="IPR041228">
    <property type="entry name" value="Dynein_C"/>
</dbReference>
<evidence type="ECO:0000256" key="5">
    <source>
        <dbReference type="ARBA" id="ARBA00022701"/>
    </source>
</evidence>
<dbReference type="InterPro" id="IPR027417">
    <property type="entry name" value="P-loop_NTPase"/>
</dbReference>
<dbReference type="InterPro" id="IPR003593">
    <property type="entry name" value="AAA+_ATPase"/>
</dbReference>
<keyword evidence="12" id="KW-0969">Cilium</keyword>
<dbReference type="FunFam" id="1.10.287.2620:FF:000002">
    <property type="entry name" value="Dynein heavy chain 2, axonemal"/>
    <property type="match status" value="1"/>
</dbReference>
<evidence type="ECO:0000256" key="9">
    <source>
        <dbReference type="ARBA" id="ARBA00022846"/>
    </source>
</evidence>
<dbReference type="InterPro" id="IPR035706">
    <property type="entry name" value="AAA_9"/>
</dbReference>
<dbReference type="GO" id="GO:0005874">
    <property type="term" value="C:microtubule"/>
    <property type="evidence" value="ECO:0007669"/>
    <property type="project" value="UniProtKB-KW"/>
</dbReference>
<comment type="caution">
    <text evidence="19">The sequence shown here is derived from an EMBL/GenBank/DDBJ whole genome shotgun (WGS) entry which is preliminary data.</text>
</comment>
<dbReference type="FunFam" id="1.10.8.1220:FF:000001">
    <property type="entry name" value="Dynein axonemal heavy chain 5"/>
    <property type="match status" value="1"/>
</dbReference>
<dbReference type="SMART" id="SM00382">
    <property type="entry name" value="AAA"/>
    <property type="match status" value="4"/>
</dbReference>
<dbReference type="FunFam" id="1.20.58.1120:FF:000008">
    <property type="entry name" value="Dynein heavy chain 10, axonemal"/>
    <property type="match status" value="1"/>
</dbReference>
<dbReference type="Gene3D" id="1.10.287.2620">
    <property type="match status" value="1"/>
</dbReference>
<dbReference type="Gene3D" id="1.20.140.100">
    <property type="entry name" value="Dynein heavy chain, N-terminal domain 2"/>
    <property type="match status" value="1"/>
</dbReference>
<dbReference type="Gene3D" id="1.20.920.20">
    <property type="match status" value="1"/>
</dbReference>
<name>A0AAE1DI72_9GAST</name>
<dbReference type="Gene3D" id="1.10.472.130">
    <property type="match status" value="1"/>
</dbReference>
<dbReference type="Pfam" id="PF17857">
    <property type="entry name" value="AAA_lid_1"/>
    <property type="match status" value="1"/>
</dbReference>
<evidence type="ECO:0000256" key="15">
    <source>
        <dbReference type="ARBA" id="ARBA00023273"/>
    </source>
</evidence>
<dbReference type="GO" id="GO:0045505">
    <property type="term" value="F:dynein intermediate chain binding"/>
    <property type="evidence" value="ECO:0007669"/>
    <property type="project" value="InterPro"/>
</dbReference>
<gene>
    <name evidence="19" type="ORF">RRG08_011386</name>
</gene>
<keyword evidence="11 16" id="KW-0175">Coiled coil</keyword>
<dbReference type="Pfam" id="PF08385">
    <property type="entry name" value="DHC_N1"/>
    <property type="match status" value="1"/>
</dbReference>
<dbReference type="InterPro" id="IPR013594">
    <property type="entry name" value="Dynein_heavy_tail"/>
</dbReference>
<dbReference type="InterPro" id="IPR035699">
    <property type="entry name" value="AAA_6"/>
</dbReference>
<dbReference type="FunFam" id="1.10.472.130:FF:000010">
    <property type="entry name" value="Dynein axonemal heavy chain 10"/>
    <property type="match status" value="1"/>
</dbReference>
<dbReference type="FunFam" id="1.10.8.710:FF:000002">
    <property type="entry name" value="dynein heavy chain 17, axonemal"/>
    <property type="match status" value="1"/>
</dbReference>
<dbReference type="InterPro" id="IPR042219">
    <property type="entry name" value="AAA_lid_11_sf"/>
</dbReference>
<dbReference type="FunFam" id="3.40.50.300:FF:002141">
    <property type="entry name" value="Dynein heavy chain"/>
    <property type="match status" value="1"/>
</dbReference>
<evidence type="ECO:0000256" key="13">
    <source>
        <dbReference type="ARBA" id="ARBA00023175"/>
    </source>
</evidence>
<dbReference type="Gene3D" id="1.10.8.720">
    <property type="entry name" value="Region D6 of dynein motor"/>
    <property type="match status" value="1"/>
</dbReference>
<evidence type="ECO:0000256" key="10">
    <source>
        <dbReference type="ARBA" id="ARBA00023017"/>
    </source>
</evidence>
<protein>
    <recommendedName>
        <fullName evidence="18">AAA+ ATPase domain-containing protein</fullName>
    </recommendedName>
</protein>
<evidence type="ECO:0000256" key="3">
    <source>
        <dbReference type="ARBA" id="ARBA00008887"/>
    </source>
</evidence>
<evidence type="ECO:0000256" key="1">
    <source>
        <dbReference type="ARBA" id="ARBA00004230"/>
    </source>
</evidence>
<evidence type="ECO:0000256" key="8">
    <source>
        <dbReference type="ARBA" id="ARBA00022840"/>
    </source>
</evidence>
<feature type="domain" description="AAA+ ATPase" evidence="18">
    <location>
        <begin position="2041"/>
        <end position="2209"/>
    </location>
</feature>
<dbReference type="InterPro" id="IPR043160">
    <property type="entry name" value="Dynein_C_barrel"/>
</dbReference>
<keyword evidence="5" id="KW-0493">Microtubule</keyword>
<dbReference type="PANTHER" id="PTHR22878">
    <property type="entry name" value="DYNEIN HEAVY CHAIN 6, AXONEMAL-LIKE-RELATED"/>
    <property type="match status" value="1"/>
</dbReference>
<feature type="domain" description="AAA+ ATPase" evidence="18">
    <location>
        <begin position="2692"/>
        <end position="2865"/>
    </location>
</feature>
<keyword evidence="8" id="KW-0067">ATP-binding</keyword>
<dbReference type="InterPro" id="IPR041589">
    <property type="entry name" value="DNAH3_AAA_lid_1"/>
</dbReference>
<dbReference type="FunFam" id="1.20.1270.280:FF:000005">
    <property type="entry name" value="Dynein axonemal heavy chain 10"/>
    <property type="match status" value="1"/>
</dbReference>
<keyword evidence="20" id="KW-1185">Reference proteome</keyword>
<dbReference type="Pfam" id="PF12774">
    <property type="entry name" value="AAA_6"/>
    <property type="match status" value="2"/>
</dbReference>
<keyword evidence="10" id="KW-0243">Dynein</keyword>
<dbReference type="GO" id="GO:0008017">
    <property type="term" value="F:microtubule binding"/>
    <property type="evidence" value="ECO:0007669"/>
    <property type="project" value="UniProtKB-ARBA"/>
</dbReference>
<keyword evidence="13" id="KW-0505">Motor protein</keyword>
<dbReference type="InterPro" id="IPR004273">
    <property type="entry name" value="Dynein_heavy_D6_P-loop"/>
</dbReference>
<proteinExistence type="inferred from homology"/>
<feature type="compositionally biased region" description="Basic and acidic residues" evidence="17">
    <location>
        <begin position="133"/>
        <end position="143"/>
    </location>
</feature>
<dbReference type="FunFam" id="3.10.490.20:FF:000006">
    <property type="entry name" value="Dynein axonemal heavy chain 10"/>
    <property type="match status" value="1"/>
</dbReference>
<feature type="domain" description="AAA+ ATPase" evidence="18">
    <location>
        <begin position="2352"/>
        <end position="2484"/>
    </location>
</feature>
<dbReference type="Pfam" id="PF25007">
    <property type="entry name" value="DYH2-5-8_CC"/>
    <property type="match status" value="1"/>
</dbReference>
<dbReference type="Pfam" id="PF17852">
    <property type="entry name" value="Dynein_AAA_lid"/>
    <property type="match status" value="1"/>
</dbReference>
<dbReference type="GO" id="GO:0005524">
    <property type="term" value="F:ATP binding"/>
    <property type="evidence" value="ECO:0007669"/>
    <property type="project" value="UniProtKB-KW"/>
</dbReference>
<dbReference type="FunFam" id="1.20.920.20:FF:000008">
    <property type="entry name" value="Dynein heavy chain 10, axonemal"/>
    <property type="match status" value="1"/>
</dbReference>
<dbReference type="Gene3D" id="3.20.180.20">
    <property type="entry name" value="Dynein heavy chain, N-terminal domain 2"/>
    <property type="match status" value="1"/>
</dbReference>
<dbReference type="FunFam" id="3.40.50.300:FF:000044">
    <property type="entry name" value="Dynein heavy chain 5, axonemal"/>
    <property type="match status" value="1"/>
</dbReference>